<evidence type="ECO:0008006" key="3">
    <source>
        <dbReference type="Google" id="ProtNLM"/>
    </source>
</evidence>
<accession>A0A2I6S826</accession>
<dbReference type="Proteomes" id="UP000242205">
    <property type="component" value="Chromosome"/>
</dbReference>
<dbReference type="KEGG" id="atw:C0099_10985"/>
<proteinExistence type="predicted"/>
<gene>
    <name evidence="1" type="ORF">C0099_10985</name>
</gene>
<protein>
    <recommendedName>
        <fullName evidence="3">Major tail protein</fullName>
    </recommendedName>
</protein>
<dbReference type="EMBL" id="CP025682">
    <property type="protein sequence ID" value="AUN95405.1"/>
    <property type="molecule type" value="Genomic_DNA"/>
</dbReference>
<reference evidence="1 2" key="1">
    <citation type="submission" date="2018-01" db="EMBL/GenBank/DDBJ databases">
        <authorList>
            <person name="Fu G.-Y."/>
        </authorList>
    </citation>
    <scope>NUCLEOTIDE SEQUENCE [LARGE SCALE GENOMIC DNA]</scope>
    <source>
        <strain evidence="1 2">SY39</strain>
    </source>
</reference>
<dbReference type="AlphaFoldDB" id="A0A2I6S826"/>
<organism evidence="1 2">
    <name type="scientific">Pseudazoarcus pumilus</name>
    <dbReference type="NCBI Taxonomy" id="2067960"/>
    <lineage>
        <taxon>Bacteria</taxon>
        <taxon>Pseudomonadati</taxon>
        <taxon>Pseudomonadota</taxon>
        <taxon>Betaproteobacteria</taxon>
        <taxon>Rhodocyclales</taxon>
        <taxon>Zoogloeaceae</taxon>
        <taxon>Pseudazoarcus</taxon>
    </lineage>
</organism>
<evidence type="ECO:0000313" key="1">
    <source>
        <dbReference type="EMBL" id="AUN95405.1"/>
    </source>
</evidence>
<keyword evidence="2" id="KW-1185">Reference proteome</keyword>
<dbReference type="OrthoDB" id="9178610at2"/>
<evidence type="ECO:0000313" key="2">
    <source>
        <dbReference type="Proteomes" id="UP000242205"/>
    </source>
</evidence>
<name>A0A2I6S826_9RHOO</name>
<sequence length="308" mass="33159">MPLVSTTRGYKGKGHVSLRPKNGLGRQFRLGNVINLNETIEVEREGRQNFQEVGGGELDVTETVSSVTAELVVNDIKPQTIAIGLRGSYELEASDTVSDEAALAWPRERVTFARIPDPAEAITVAIDATASWAATTEYAVGDLIADTSRAYIVTVAGESGSVEPSWPTDGTTVSDGTVTWRDIGPVALVQDTDYARTPHGIQMMAAADAKFVGDLALPLTVGYTKNAQYIIQALVNSGEEYEMIFDGLNEVDSGNPMVGRYFRVKFSPTSGFSRIGSEFAELTLSMTVLSDDNRVGTGLSKFMEFAIV</sequence>
<dbReference type="RefSeq" id="WP_102247454.1">
    <property type="nucleotide sequence ID" value="NZ_CP025682.1"/>
</dbReference>